<keyword evidence="2" id="KW-1185">Reference proteome</keyword>
<accession>A0A5B7IBB4</accession>
<reference evidence="1 2" key="1">
    <citation type="submission" date="2019-05" db="EMBL/GenBank/DDBJ databases">
        <title>Another draft genome of Portunus trituberculatus and its Hox gene families provides insights of decapod evolution.</title>
        <authorList>
            <person name="Jeong J.-H."/>
            <person name="Song I."/>
            <person name="Kim S."/>
            <person name="Choi T."/>
            <person name="Kim D."/>
            <person name="Ryu S."/>
            <person name="Kim W."/>
        </authorList>
    </citation>
    <scope>NUCLEOTIDE SEQUENCE [LARGE SCALE GENOMIC DNA]</scope>
    <source>
        <tissue evidence="1">Muscle</tissue>
    </source>
</reference>
<dbReference type="OrthoDB" id="1890790at2759"/>
<evidence type="ECO:0000313" key="1">
    <source>
        <dbReference type="EMBL" id="MPC78014.1"/>
    </source>
</evidence>
<sequence length="118" mass="13050">MPNKTNKRPSLDTPPSYLAFSPFIAETKMMLARLAMWVALLHAYAAHTTHSTHNHQAHGRTFTLGYLTGSDRLPEDQEYKRPGLLISGAITLAVEEVSGTGNESVLSRNCDNLEMHEA</sequence>
<dbReference type="AlphaFoldDB" id="A0A5B7IBB4"/>
<proteinExistence type="predicted"/>
<protein>
    <submittedName>
        <fullName evidence="1">Uncharacterized protein</fullName>
    </submittedName>
</protein>
<name>A0A5B7IBB4_PORTR</name>
<comment type="caution">
    <text evidence="1">The sequence shown here is derived from an EMBL/GenBank/DDBJ whole genome shotgun (WGS) entry which is preliminary data.</text>
</comment>
<dbReference type="Proteomes" id="UP000324222">
    <property type="component" value="Unassembled WGS sequence"/>
</dbReference>
<organism evidence="1 2">
    <name type="scientific">Portunus trituberculatus</name>
    <name type="common">Swimming crab</name>
    <name type="synonym">Neptunus trituberculatus</name>
    <dbReference type="NCBI Taxonomy" id="210409"/>
    <lineage>
        <taxon>Eukaryota</taxon>
        <taxon>Metazoa</taxon>
        <taxon>Ecdysozoa</taxon>
        <taxon>Arthropoda</taxon>
        <taxon>Crustacea</taxon>
        <taxon>Multicrustacea</taxon>
        <taxon>Malacostraca</taxon>
        <taxon>Eumalacostraca</taxon>
        <taxon>Eucarida</taxon>
        <taxon>Decapoda</taxon>
        <taxon>Pleocyemata</taxon>
        <taxon>Brachyura</taxon>
        <taxon>Eubrachyura</taxon>
        <taxon>Portunoidea</taxon>
        <taxon>Portunidae</taxon>
        <taxon>Portuninae</taxon>
        <taxon>Portunus</taxon>
    </lineage>
</organism>
<gene>
    <name evidence="1" type="ORF">E2C01_072485</name>
</gene>
<evidence type="ECO:0000313" key="2">
    <source>
        <dbReference type="Proteomes" id="UP000324222"/>
    </source>
</evidence>
<dbReference type="EMBL" id="VSRR010047339">
    <property type="protein sequence ID" value="MPC78014.1"/>
    <property type="molecule type" value="Genomic_DNA"/>
</dbReference>